<organism evidence="1 2">
    <name type="scientific">Fimbriiglobus ruber</name>
    <dbReference type="NCBI Taxonomy" id="1908690"/>
    <lineage>
        <taxon>Bacteria</taxon>
        <taxon>Pseudomonadati</taxon>
        <taxon>Planctomycetota</taxon>
        <taxon>Planctomycetia</taxon>
        <taxon>Gemmatales</taxon>
        <taxon>Gemmataceae</taxon>
        <taxon>Fimbriiglobus</taxon>
    </lineage>
</organism>
<gene>
    <name evidence="1" type="ORF">FRUB_09839</name>
</gene>
<keyword evidence="2" id="KW-1185">Reference proteome</keyword>
<evidence type="ECO:0008006" key="3">
    <source>
        <dbReference type="Google" id="ProtNLM"/>
    </source>
</evidence>
<protein>
    <recommendedName>
        <fullName evidence="3">Carboxypeptidase regulatory-like domain-containing protein</fullName>
    </recommendedName>
</protein>
<evidence type="ECO:0000313" key="1">
    <source>
        <dbReference type="EMBL" id="OWK34997.1"/>
    </source>
</evidence>
<dbReference type="EMBL" id="NIDE01000019">
    <property type="protein sequence ID" value="OWK34997.1"/>
    <property type="molecule type" value="Genomic_DNA"/>
</dbReference>
<dbReference type="AlphaFoldDB" id="A0A225DFY3"/>
<name>A0A225DFY3_9BACT</name>
<proteinExistence type="predicted"/>
<reference evidence="2" key="1">
    <citation type="submission" date="2017-06" db="EMBL/GenBank/DDBJ databases">
        <title>Genome analysis of Fimbriiglobus ruber SP5, the first member of the order Planctomycetales with confirmed chitinolytic capability.</title>
        <authorList>
            <person name="Ravin N.V."/>
            <person name="Rakitin A.L."/>
            <person name="Ivanova A.A."/>
            <person name="Beletsky A.V."/>
            <person name="Kulichevskaya I.S."/>
            <person name="Mardanov A.V."/>
            <person name="Dedysh S.N."/>
        </authorList>
    </citation>
    <scope>NUCLEOTIDE SEQUENCE [LARGE SCALE GENOMIC DNA]</scope>
    <source>
        <strain evidence="2">SP5</strain>
    </source>
</reference>
<comment type="caution">
    <text evidence="1">The sequence shown here is derived from an EMBL/GenBank/DDBJ whole genome shotgun (WGS) entry which is preliminary data.</text>
</comment>
<dbReference type="Proteomes" id="UP000214646">
    <property type="component" value="Unassembled WGS sequence"/>
</dbReference>
<sequence>MIPLLGCFVLFASLSGGCERVNRLKVYPVRGEVTVDGKPAAGARIFFHPEANLADPRALRPIAIVEADGSFRLTTYLANDGAPAGEYVVTVTWPTKAGADEEISGDRLKYAYADAKKSKLRVTVKAGNNDLEPFRLK</sequence>
<accession>A0A225DFY3</accession>
<evidence type="ECO:0000313" key="2">
    <source>
        <dbReference type="Proteomes" id="UP000214646"/>
    </source>
</evidence>